<keyword evidence="3" id="KW-1185">Reference proteome</keyword>
<dbReference type="AlphaFoldDB" id="T1I919"/>
<evidence type="ECO:0000259" key="1">
    <source>
        <dbReference type="Pfam" id="PF25298"/>
    </source>
</evidence>
<evidence type="ECO:0000313" key="2">
    <source>
        <dbReference type="EnsemblMetazoa" id="RPRC012791-PA"/>
    </source>
</evidence>
<evidence type="ECO:0000313" key="3">
    <source>
        <dbReference type="Proteomes" id="UP000015103"/>
    </source>
</evidence>
<proteinExistence type="predicted"/>
<dbReference type="EMBL" id="ACPB03025595">
    <property type="status" value="NOT_ANNOTATED_CDS"/>
    <property type="molecule type" value="Genomic_DNA"/>
</dbReference>
<dbReference type="HOGENOM" id="CLU_704607_0_0_1"/>
<dbReference type="InParanoid" id="T1I919"/>
<protein>
    <recommendedName>
        <fullName evidence="1">FP protein C-terminal domain-containing protein</fullName>
    </recommendedName>
</protein>
<dbReference type="VEuPathDB" id="VectorBase:RPRC012791"/>
<dbReference type="Proteomes" id="UP000015103">
    <property type="component" value="Unassembled WGS sequence"/>
</dbReference>
<accession>T1I919</accession>
<name>T1I919_RHOPR</name>
<dbReference type="EnsemblMetazoa" id="RPRC012791-RA">
    <property type="protein sequence ID" value="RPRC012791-PA"/>
    <property type="gene ID" value="RPRC012791"/>
</dbReference>
<reference evidence="2" key="1">
    <citation type="submission" date="2015-05" db="UniProtKB">
        <authorList>
            <consortium name="EnsemblMetazoa"/>
        </authorList>
    </citation>
    <scope>IDENTIFICATION</scope>
</reference>
<sequence length="392" mass="45128">MEKGVGFWLGIKGVNVISCVGIQVGVGFDRPVTLLEEVEVEAAQLSYELSDQWHHSNIDIITMGNCELENVAVLHSNPSGSGGSANSFQARIEYMFESISKDVSSSKKENEAINKHMKKIENDLTTGFITIKNEVTKLRKECNSLKKKNAQLTQRLENVNSLFDEIHYFVKFNKIRILNVPYKENENPLNLISVISNKIGFHFDYSKFDGCFRILNRVSNRHPVIILNFIKNSDMREFINLAKSKRDLLKSSMFQDISEDNQTSVLIFEEMGKHSYRLFKRGRDLKKLGKLKHIWYNNGRVLARKEDGSKVVLIKSYTDFMVFDSDNRRARDTSESNEEETDVEVAYDTDKSTLSQQSIVKLDRKRKFKHVKSHRIETFLKPKKPASDAKNE</sequence>
<organism evidence="2 3">
    <name type="scientific">Rhodnius prolixus</name>
    <name type="common">Triatomid bug</name>
    <dbReference type="NCBI Taxonomy" id="13249"/>
    <lineage>
        <taxon>Eukaryota</taxon>
        <taxon>Metazoa</taxon>
        <taxon>Ecdysozoa</taxon>
        <taxon>Arthropoda</taxon>
        <taxon>Hexapoda</taxon>
        <taxon>Insecta</taxon>
        <taxon>Pterygota</taxon>
        <taxon>Neoptera</taxon>
        <taxon>Paraneoptera</taxon>
        <taxon>Hemiptera</taxon>
        <taxon>Heteroptera</taxon>
        <taxon>Panheteroptera</taxon>
        <taxon>Cimicomorpha</taxon>
        <taxon>Reduviidae</taxon>
        <taxon>Triatominae</taxon>
        <taxon>Rhodnius</taxon>
    </lineage>
</organism>
<dbReference type="Pfam" id="PF25298">
    <property type="entry name" value="Baculo_FP_2nd"/>
    <property type="match status" value="1"/>
</dbReference>
<feature type="domain" description="FP protein C-terminal" evidence="1">
    <location>
        <begin position="274"/>
        <end position="319"/>
    </location>
</feature>
<dbReference type="InterPro" id="IPR057251">
    <property type="entry name" value="FP_C"/>
</dbReference>